<gene>
    <name evidence="5" type="ORF">FHR99_002108</name>
</gene>
<evidence type="ECO:0000313" key="5">
    <source>
        <dbReference type="EMBL" id="MBB3047842.1"/>
    </source>
</evidence>
<dbReference type="InterPro" id="IPR003594">
    <property type="entry name" value="HATPase_dom"/>
</dbReference>
<dbReference type="GO" id="GO:0016301">
    <property type="term" value="F:kinase activity"/>
    <property type="evidence" value="ECO:0007669"/>
    <property type="project" value="UniProtKB-KW"/>
</dbReference>
<dbReference type="InterPro" id="IPR050482">
    <property type="entry name" value="Sensor_HK_TwoCompSys"/>
</dbReference>
<dbReference type="InterPro" id="IPR036890">
    <property type="entry name" value="HATPase_C_sf"/>
</dbReference>
<dbReference type="PANTHER" id="PTHR24421">
    <property type="entry name" value="NITRATE/NITRITE SENSOR PROTEIN NARX-RELATED"/>
    <property type="match status" value="1"/>
</dbReference>
<comment type="caution">
    <text evidence="5">The sequence shown here is derived from an EMBL/GenBank/DDBJ whole genome shotgun (WGS) entry which is preliminary data.</text>
</comment>
<evidence type="ECO:0000313" key="6">
    <source>
        <dbReference type="Proteomes" id="UP000537130"/>
    </source>
</evidence>
<feature type="domain" description="Histidine kinase/HSP90-like ATPase" evidence="4">
    <location>
        <begin position="199"/>
        <end position="296"/>
    </location>
</feature>
<dbReference type="SUPFAM" id="SSF55874">
    <property type="entry name" value="ATPase domain of HSP90 chaperone/DNA topoisomerase II/histidine kinase"/>
    <property type="match status" value="1"/>
</dbReference>
<proteinExistence type="predicted"/>
<evidence type="ECO:0000256" key="2">
    <source>
        <dbReference type="ARBA" id="ARBA00022777"/>
    </source>
</evidence>
<dbReference type="EMBL" id="JACHWY010000002">
    <property type="protein sequence ID" value="MBB3047842.1"/>
    <property type="molecule type" value="Genomic_DNA"/>
</dbReference>
<evidence type="ECO:0000259" key="4">
    <source>
        <dbReference type="SMART" id="SM00387"/>
    </source>
</evidence>
<dbReference type="GO" id="GO:0000160">
    <property type="term" value="P:phosphorelay signal transduction system"/>
    <property type="evidence" value="ECO:0007669"/>
    <property type="project" value="UniProtKB-KW"/>
</dbReference>
<keyword evidence="6" id="KW-1185">Reference proteome</keyword>
<dbReference type="Gene3D" id="3.30.565.10">
    <property type="entry name" value="Histidine kinase-like ATPase, C-terminal domain"/>
    <property type="match status" value="1"/>
</dbReference>
<accession>A0A7W4W5I9</accession>
<keyword evidence="3" id="KW-0902">Two-component regulatory system</keyword>
<name>A0A7W4W5I9_9GAMM</name>
<dbReference type="Proteomes" id="UP000537130">
    <property type="component" value="Unassembled WGS sequence"/>
</dbReference>
<dbReference type="CDD" id="cd16917">
    <property type="entry name" value="HATPase_UhpB-NarQ-NarX-like"/>
    <property type="match status" value="1"/>
</dbReference>
<dbReference type="RefSeq" id="WP_183410599.1">
    <property type="nucleotide sequence ID" value="NZ_JACHWY010000002.1"/>
</dbReference>
<evidence type="ECO:0000256" key="1">
    <source>
        <dbReference type="ARBA" id="ARBA00022679"/>
    </source>
</evidence>
<dbReference type="PANTHER" id="PTHR24421:SF58">
    <property type="entry name" value="SIGNAL TRANSDUCTION HISTIDINE-PROTEIN KINASE_PHOSPHATASE UHPB"/>
    <property type="match status" value="1"/>
</dbReference>
<protein>
    <submittedName>
        <fullName evidence="5">Signal transduction histidine kinase</fullName>
    </submittedName>
</protein>
<keyword evidence="2 5" id="KW-0418">Kinase</keyword>
<organism evidence="5 6">
    <name type="scientific">Litorivivens lipolytica</name>
    <dbReference type="NCBI Taxonomy" id="1524264"/>
    <lineage>
        <taxon>Bacteria</taxon>
        <taxon>Pseudomonadati</taxon>
        <taxon>Pseudomonadota</taxon>
        <taxon>Gammaproteobacteria</taxon>
        <taxon>Litorivivens</taxon>
    </lineage>
</organism>
<dbReference type="Pfam" id="PF02518">
    <property type="entry name" value="HATPase_c"/>
    <property type="match status" value="1"/>
</dbReference>
<keyword evidence="1" id="KW-0808">Transferase</keyword>
<evidence type="ECO:0000256" key="3">
    <source>
        <dbReference type="ARBA" id="ARBA00023012"/>
    </source>
</evidence>
<reference evidence="5 6" key="1">
    <citation type="submission" date="2020-08" db="EMBL/GenBank/DDBJ databases">
        <title>Genomic Encyclopedia of Type Strains, Phase III (KMG-III): the genomes of soil and plant-associated and newly described type strains.</title>
        <authorList>
            <person name="Whitman W."/>
        </authorList>
    </citation>
    <scope>NUCLEOTIDE SEQUENCE [LARGE SCALE GENOMIC DNA]</scope>
    <source>
        <strain evidence="5 6">CECT 8654</strain>
    </source>
</reference>
<dbReference type="SMART" id="SM00387">
    <property type="entry name" value="HATPase_c"/>
    <property type="match status" value="1"/>
</dbReference>
<dbReference type="AlphaFoldDB" id="A0A7W4W5I9"/>
<sequence length="296" mass="32872">MKYKRTAQQGAGVAPCFHSDFAPVEPNGRITYENFEKFDRPLDRRRLPNDASSDRSRFFHIHLGELDFIRRAIAPRTRDADEDDPNNLLTALYEAQEESARRVAQRLHDDASQMLAVVYLELAKIKQQCVGELAAKVEGVEALLDDVCEQIHGLSHELHPPALSHLGLSAALDFLAEGLSLRSALTVSIVGDLERLDSTLEIALYRVVQEALSNVVRHANATQAEVRLWTEPERVCCSITDNGAGFQVPGETTHTTHGLGLLGIYERVTALGGRCDIISCRRKGTHFTEIQVELPL</sequence>